<gene>
    <name evidence="4" type="primary">YPI1</name>
    <name evidence="4" type="ORF">CspeluHIS016_0202830</name>
</gene>
<comment type="subcellular location">
    <subcellularLocation>
        <location evidence="2">Nucleus</location>
    </subcellularLocation>
</comment>
<comment type="similarity">
    <text evidence="1 2">Belongs to the YPI1 family.</text>
</comment>
<dbReference type="GO" id="GO:0005634">
    <property type="term" value="C:nucleus"/>
    <property type="evidence" value="ECO:0007669"/>
    <property type="project" value="UniProtKB-SubCell"/>
</dbReference>
<evidence type="ECO:0000256" key="2">
    <source>
        <dbReference type="RuleBase" id="RU367162"/>
    </source>
</evidence>
<evidence type="ECO:0000256" key="3">
    <source>
        <dbReference type="SAM" id="MobiDB-lite"/>
    </source>
</evidence>
<comment type="function">
    <text evidence="2">Regulator of type 1 phosphatases which maintains protein phosphatase activity under strict control.</text>
</comment>
<evidence type="ECO:0000256" key="1">
    <source>
        <dbReference type="ARBA" id="ARBA00005605"/>
    </source>
</evidence>
<feature type="compositionally biased region" description="Polar residues" evidence="3">
    <location>
        <begin position="1"/>
        <end position="28"/>
    </location>
</feature>
<dbReference type="Proteomes" id="UP001222932">
    <property type="component" value="Unassembled WGS sequence"/>
</dbReference>
<name>A0AAD3TRM1_9TREE</name>
<dbReference type="Pfam" id="PF07491">
    <property type="entry name" value="PPI_Ypi1"/>
    <property type="match status" value="1"/>
</dbReference>
<dbReference type="InterPro" id="IPR011107">
    <property type="entry name" value="PPI_Ypi1"/>
</dbReference>
<comment type="caution">
    <text evidence="4">The sequence shown here is derived from an EMBL/GenBank/DDBJ whole genome shotgun (WGS) entry which is preliminary data.</text>
</comment>
<proteinExistence type="inferred from homology"/>
<dbReference type="AlphaFoldDB" id="A0AAD3TRM1"/>
<feature type="region of interest" description="Disordered" evidence="3">
    <location>
        <begin position="1"/>
        <end position="114"/>
    </location>
</feature>
<sequence length="114" mass="12461">MTINPTTDTDAEPSTASPPASRSETPSSVGVLRLRGGPGRRQRVVWTSDTVDNEGMGKKKSKICCIYHKPRAFDESSSESDSCGPARKPRRKHRKHHGSKANKYDSQPKAPTQG</sequence>
<dbReference type="GO" id="GO:0008157">
    <property type="term" value="F:protein phosphatase 1 binding"/>
    <property type="evidence" value="ECO:0007669"/>
    <property type="project" value="TreeGrafter"/>
</dbReference>
<dbReference type="EMBL" id="BTCM01000002">
    <property type="protein sequence ID" value="GMK55227.1"/>
    <property type="molecule type" value="Genomic_DNA"/>
</dbReference>
<dbReference type="GO" id="GO:0004865">
    <property type="term" value="F:protein serine/threonine phosphatase inhibitor activity"/>
    <property type="evidence" value="ECO:0007669"/>
    <property type="project" value="UniProtKB-UniRule"/>
</dbReference>
<evidence type="ECO:0000313" key="5">
    <source>
        <dbReference type="Proteomes" id="UP001222932"/>
    </source>
</evidence>
<accession>A0AAD3TRM1</accession>
<reference evidence="4" key="2">
    <citation type="submission" date="2023-06" db="EMBL/GenBank/DDBJ databases">
        <authorList>
            <person name="Kobayashi Y."/>
            <person name="Kayamori A."/>
            <person name="Aoki K."/>
            <person name="Shiwa Y."/>
            <person name="Fujita N."/>
            <person name="Sugita T."/>
            <person name="Iwasaki W."/>
            <person name="Tanaka N."/>
            <person name="Takashima M."/>
        </authorList>
    </citation>
    <scope>NUCLEOTIDE SEQUENCE</scope>
    <source>
        <strain evidence="4">HIS016</strain>
    </source>
</reference>
<organism evidence="4 5">
    <name type="scientific">Cutaneotrichosporon spelunceum</name>
    <dbReference type="NCBI Taxonomy" id="1672016"/>
    <lineage>
        <taxon>Eukaryota</taxon>
        <taxon>Fungi</taxon>
        <taxon>Dikarya</taxon>
        <taxon>Basidiomycota</taxon>
        <taxon>Agaricomycotina</taxon>
        <taxon>Tremellomycetes</taxon>
        <taxon>Trichosporonales</taxon>
        <taxon>Trichosporonaceae</taxon>
        <taxon>Cutaneotrichosporon</taxon>
    </lineage>
</organism>
<keyword evidence="2" id="KW-0539">Nucleus</keyword>
<feature type="compositionally biased region" description="Basic residues" evidence="3">
    <location>
        <begin position="87"/>
        <end position="100"/>
    </location>
</feature>
<evidence type="ECO:0000313" key="4">
    <source>
        <dbReference type="EMBL" id="GMK55227.1"/>
    </source>
</evidence>
<keyword evidence="5" id="KW-1185">Reference proteome</keyword>
<dbReference type="PANTHER" id="PTHR20835:SF0">
    <property type="entry name" value="E3 UBIQUITIN-PROTEIN LIGASE PPP1R11"/>
    <property type="match status" value="1"/>
</dbReference>
<reference evidence="4" key="1">
    <citation type="journal article" date="2023" name="BMC Genomics">
        <title>Chromosome-level genome assemblies of Cutaneotrichosporon spp. (Trichosporonales, Basidiomycota) reveal imbalanced evolution between nucleotide sequences and chromosome synteny.</title>
        <authorList>
            <person name="Kobayashi Y."/>
            <person name="Kayamori A."/>
            <person name="Aoki K."/>
            <person name="Shiwa Y."/>
            <person name="Matsutani M."/>
            <person name="Fujita N."/>
            <person name="Sugita T."/>
            <person name="Iwasaki W."/>
            <person name="Tanaka N."/>
            <person name="Takashima M."/>
        </authorList>
    </citation>
    <scope>NUCLEOTIDE SEQUENCE</scope>
    <source>
        <strain evidence="4">HIS016</strain>
    </source>
</reference>
<dbReference type="PANTHER" id="PTHR20835">
    <property type="entry name" value="E3 UBIQUITIN-PROTEIN LIGASE PPP1R11-RELATED"/>
    <property type="match status" value="1"/>
</dbReference>
<protein>
    <recommendedName>
        <fullName evidence="2">Type 1 phosphatases regulator</fullName>
    </recommendedName>
</protein>